<dbReference type="GO" id="GO:0003993">
    <property type="term" value="F:acid phosphatase activity"/>
    <property type="evidence" value="ECO:0007669"/>
    <property type="project" value="TreeGrafter"/>
</dbReference>
<dbReference type="VEuPathDB" id="FungiDB:SAPIO_CDS3489"/>
<dbReference type="InterPro" id="IPR029033">
    <property type="entry name" value="His_PPase_superfam"/>
</dbReference>
<dbReference type="SUPFAM" id="SSF53254">
    <property type="entry name" value="Phosphoglycerate mutase-like"/>
    <property type="match status" value="1"/>
</dbReference>
<dbReference type="Proteomes" id="UP000028545">
    <property type="component" value="Unassembled WGS sequence"/>
</dbReference>
<dbReference type="InterPro" id="IPR033379">
    <property type="entry name" value="Acid_Pase_AS"/>
</dbReference>
<evidence type="ECO:0000256" key="1">
    <source>
        <dbReference type="ARBA" id="ARBA00005375"/>
    </source>
</evidence>
<dbReference type="InterPro" id="IPR000560">
    <property type="entry name" value="His_Pase_clade-2"/>
</dbReference>
<dbReference type="Gene3D" id="3.40.50.1240">
    <property type="entry name" value="Phosphoglycerate mutase-like"/>
    <property type="match status" value="1"/>
</dbReference>
<dbReference type="CDD" id="cd07061">
    <property type="entry name" value="HP_HAP_like"/>
    <property type="match status" value="1"/>
</dbReference>
<organism evidence="6 7">
    <name type="scientific">Pseudallescheria apiosperma</name>
    <name type="common">Scedosporium apiospermum</name>
    <dbReference type="NCBI Taxonomy" id="563466"/>
    <lineage>
        <taxon>Eukaryota</taxon>
        <taxon>Fungi</taxon>
        <taxon>Dikarya</taxon>
        <taxon>Ascomycota</taxon>
        <taxon>Pezizomycotina</taxon>
        <taxon>Sordariomycetes</taxon>
        <taxon>Hypocreomycetidae</taxon>
        <taxon>Microascales</taxon>
        <taxon>Microascaceae</taxon>
        <taxon>Scedosporium</taxon>
    </lineage>
</organism>
<feature type="transmembrane region" description="Helical" evidence="5">
    <location>
        <begin position="42"/>
        <end position="62"/>
    </location>
</feature>
<dbReference type="AlphaFoldDB" id="A0A084GAW6"/>
<comment type="caution">
    <text evidence="6">The sequence shown here is derived from an EMBL/GenBank/DDBJ whole genome shotgun (WGS) entry which is preliminary data.</text>
</comment>
<dbReference type="Pfam" id="PF00328">
    <property type="entry name" value="His_Phos_2"/>
    <property type="match status" value="1"/>
</dbReference>
<dbReference type="OrthoDB" id="6509975at2759"/>
<reference evidence="6 7" key="1">
    <citation type="journal article" date="2014" name="Genome Announc.">
        <title>Draft genome sequence of the pathogenic fungus Scedosporium apiospermum.</title>
        <authorList>
            <person name="Vandeputte P."/>
            <person name="Ghamrawi S."/>
            <person name="Rechenmann M."/>
            <person name="Iltis A."/>
            <person name="Giraud S."/>
            <person name="Fleury M."/>
            <person name="Thornton C."/>
            <person name="Delhaes L."/>
            <person name="Meyer W."/>
            <person name="Papon N."/>
            <person name="Bouchara J.P."/>
        </authorList>
    </citation>
    <scope>NUCLEOTIDE SEQUENCE [LARGE SCALE GENOMIC DNA]</scope>
    <source>
        <strain evidence="6 7">IHEM 14462</strain>
    </source>
</reference>
<dbReference type="HOGENOM" id="CLU_020880_2_1_1"/>
<gene>
    <name evidence="6" type="ORF">SAPIO_CDS3489</name>
</gene>
<dbReference type="EC" id="3.1.3.8" evidence="2"/>
<keyword evidence="5" id="KW-1133">Transmembrane helix</keyword>
<evidence type="ECO:0000256" key="2">
    <source>
        <dbReference type="ARBA" id="ARBA00012632"/>
    </source>
</evidence>
<proteinExistence type="inferred from homology"/>
<evidence type="ECO:0000313" key="6">
    <source>
        <dbReference type="EMBL" id="KEZ44478.1"/>
    </source>
</evidence>
<evidence type="ECO:0000313" key="7">
    <source>
        <dbReference type="Proteomes" id="UP000028545"/>
    </source>
</evidence>
<keyword evidence="3" id="KW-0378">Hydrolase</keyword>
<dbReference type="PANTHER" id="PTHR20963">
    <property type="entry name" value="MULTIPLE INOSITOL POLYPHOSPHATE PHOSPHATASE-RELATED"/>
    <property type="match status" value="1"/>
</dbReference>
<keyword evidence="5" id="KW-0812">Transmembrane</keyword>
<name>A0A084GAW6_PSEDA</name>
<dbReference type="EMBL" id="JOWA01000088">
    <property type="protein sequence ID" value="KEZ44478.1"/>
    <property type="molecule type" value="Genomic_DNA"/>
</dbReference>
<dbReference type="GO" id="GO:0016158">
    <property type="term" value="F:inositol hexakisphosphate 3-phosphatase activity"/>
    <property type="evidence" value="ECO:0007669"/>
    <property type="project" value="UniProtKB-EC"/>
</dbReference>
<dbReference type="PROSITE" id="PS00778">
    <property type="entry name" value="HIS_ACID_PHOSPHAT_2"/>
    <property type="match status" value="1"/>
</dbReference>
<dbReference type="GeneID" id="27722561"/>
<keyword evidence="7" id="KW-1185">Reference proteome</keyword>
<dbReference type="KEGG" id="sapo:SAPIO_CDS3489"/>
<comment type="similarity">
    <text evidence="1">Belongs to the histidine acid phosphatase family.</text>
</comment>
<accession>A0A084GAW6</accession>
<feature type="region of interest" description="Disordered" evidence="4">
    <location>
        <begin position="1"/>
        <end position="37"/>
    </location>
</feature>
<dbReference type="PANTHER" id="PTHR20963:SF43">
    <property type="entry name" value="PUTATIVE (AFU_ORTHOLOGUE AFUA_7G01240)-RELATED"/>
    <property type="match status" value="1"/>
</dbReference>
<sequence length="595" mass="66507">MGSSSDPAYELVNQHDAYQEPEPADAPPPKQKFDRGRSRRTLKATVVILAACLIVVAVFEIISNDAMDRFRKAMSDATGAEGDCPCRPSKVPQHFQTSPQLWPGPTMTGQPAFMAQTVAFDSSQTYVPNEPLMTAVPVPGMTPQNQSIFRMMGYLSPYFPSPGFGVDEHPLPPGAEIVQLHMLSRHGARYPTQGSHVEQLGRRLEDAASTFKASGRLEFLNDWKYELGAEILVPKGRQEMYESGVLHSYMYSRLYDPNTKIIARTPTQDRMLKSAENFMAGFFGLEWTKNVTLEVIIEAEGFNNSLAGYFGCPNSGRDRSPFEASAKWKDIYLKDATERFSALIEGYEWTVEDTYSAQMMCPYETIAYGYSVFCDLFTYEEWEGFSYTIDIEFAGSSGFQSPTGRAVGIGYQQEVIARLKNQTLDYANSQINVTLDNNTETFPLNQSLYFDFSHDTNIVSILTAFGLKQFSPFLDPTQHPGPHDFTVSHVTPFGSRLDIEIIRTPKPLSSDRSGYLDGGETKYVHFILNQRTLPLGVSLPECDASRVDGWCEFETFVGVQEKMSEVARYDYACYADLPTYKYGDISDGVPPSVAS</sequence>
<dbReference type="PROSITE" id="PS00616">
    <property type="entry name" value="HIS_ACID_PHOSPHAT_1"/>
    <property type="match status" value="1"/>
</dbReference>
<protein>
    <recommendedName>
        <fullName evidence="2">3-phytase</fullName>
        <ecNumber evidence="2">3.1.3.8</ecNumber>
    </recommendedName>
</protein>
<evidence type="ECO:0000256" key="5">
    <source>
        <dbReference type="SAM" id="Phobius"/>
    </source>
</evidence>
<dbReference type="RefSeq" id="XP_016644277.1">
    <property type="nucleotide sequence ID" value="XM_016786271.1"/>
</dbReference>
<dbReference type="OMA" id="YNAQALC"/>
<keyword evidence="5" id="KW-0472">Membrane</keyword>
<evidence type="ECO:0000256" key="4">
    <source>
        <dbReference type="SAM" id="MobiDB-lite"/>
    </source>
</evidence>
<evidence type="ECO:0000256" key="3">
    <source>
        <dbReference type="ARBA" id="ARBA00022801"/>
    </source>
</evidence>